<dbReference type="RefSeq" id="WP_123427117.1">
    <property type="nucleotide sequence ID" value="NZ_MOBJ01000015.1"/>
</dbReference>
<dbReference type="Proteomes" id="UP000286071">
    <property type="component" value="Unassembled WGS sequence"/>
</dbReference>
<feature type="region of interest" description="Disordered" evidence="1">
    <location>
        <begin position="658"/>
        <end position="683"/>
    </location>
</feature>
<dbReference type="NCBIfam" id="TIGR03696">
    <property type="entry name" value="Rhs_assc_core"/>
    <property type="match status" value="1"/>
</dbReference>
<evidence type="ECO:0000256" key="1">
    <source>
        <dbReference type="SAM" id="MobiDB-lite"/>
    </source>
</evidence>
<accession>A0A423H1R2</accession>
<protein>
    <recommendedName>
        <fullName evidence="4">Toxin</fullName>
    </recommendedName>
</protein>
<dbReference type="AlphaFoldDB" id="A0A423H1R2"/>
<evidence type="ECO:0000313" key="3">
    <source>
        <dbReference type="Proteomes" id="UP000286071"/>
    </source>
</evidence>
<dbReference type="EMBL" id="MOBJ01000015">
    <property type="protein sequence ID" value="RON05680.1"/>
    <property type="molecule type" value="Genomic_DNA"/>
</dbReference>
<dbReference type="OrthoDB" id="7056038at2"/>
<organism evidence="2 3">
    <name type="scientific">Pseudomonas brassicacearum</name>
    <dbReference type="NCBI Taxonomy" id="930166"/>
    <lineage>
        <taxon>Bacteria</taxon>
        <taxon>Pseudomonadati</taxon>
        <taxon>Pseudomonadota</taxon>
        <taxon>Gammaproteobacteria</taxon>
        <taxon>Pseudomonadales</taxon>
        <taxon>Pseudomonadaceae</taxon>
        <taxon>Pseudomonas</taxon>
    </lineage>
</organism>
<dbReference type="PANTHER" id="PTHR32305:SF15">
    <property type="entry name" value="PROTEIN RHSA-RELATED"/>
    <property type="match status" value="1"/>
</dbReference>
<evidence type="ECO:0000313" key="2">
    <source>
        <dbReference type="EMBL" id="RON05680.1"/>
    </source>
</evidence>
<dbReference type="Gene3D" id="2.180.10.10">
    <property type="entry name" value="RHS repeat-associated core"/>
    <property type="match status" value="1"/>
</dbReference>
<name>A0A423H1R2_9PSED</name>
<evidence type="ECO:0008006" key="4">
    <source>
        <dbReference type="Google" id="ProtNLM"/>
    </source>
</evidence>
<proteinExistence type="predicted"/>
<sequence>MSLHLHKFTPTLAAIDPRGLAVAAVSYHRINAIDEPTARINRQSFDAAGRTIVQWDARLWADGGESGVPNQAAIYNLSGQALRTESVDAGWRVGLLGDAGQALEGWDGRGTHRQTHYDSQLRPVNVHEQMANNAQRCVERFTYGSPTGIANGCGRPIRHDDPAGSRVFADYGLLGQVLTQTQRFLTDLDTPNWPESVAERNALLETDGQGVPVSYTTHWFHDGSGAVLSQIDAAGTAQLMRYNVAGQLTQSSLTPESESEQILLSEIIYNALGQVTSETAGNGVTTQGTYSAADGRLQRLYAACSNKVLQDLNYTQDPVGNVLSIEDLAQPTQWFNAKQINPLSTYRYDTLYQLIEATGRESVQAGIHPGLPGLVLPGGGDASRLRNYTQTFAYDAGGNLLTLKHGQSPRRTMKVAEGSNRSLYMADVADPPDLNKSFDANGNMRVLEGAQTMDWDARNQLQRVMQVVRDDGPDDTEVYVYDSAGQRRRKVRIQQAKTLGHVAQVRYLPGLEIRHNTATGEVLYVTTAQAGRSGVRRLHWLANGRKALPTPQLRYSVGDHLGSCALELDEHGEVISHEGYYPYGGTAWWAAGSQTHAHYKTIRYSGKERDATGLYYYGFRYYAPWLNRWVSPDPAGNVDGLNLFQMVRNNPLTFRDGDGRAIDDDDDFSENSPSANAGGYPLDPQLGRRLDEYEKNIPGQQAAVARELTHTRHGEYMVESTYTDPKIPGRYRFKNVFRPGLWTLKENFRAPGSESNATSVTWKGYEMVSRANGFYGVYPKIIVQWDVVNNDALRATDGLESGSEEMLVSFLSSKGNGRSTQRILDVAGMRATRVERKEVRDHQKGVDIDIIVVHVEPNPTPQMAGVQVPQAGGVAAPLMSQGASSPPDADLRMQVERDLRRLARPPLSRAAHSAWRSVKHLVQSRKAS</sequence>
<gene>
    <name evidence="2" type="ORF">BK659_21495</name>
</gene>
<reference evidence="2 3" key="1">
    <citation type="submission" date="2016-10" db="EMBL/GenBank/DDBJ databases">
        <title>Comparative genome analysis of multiple Pseudomonas spp. focuses on biocontrol and plant growth promoting traits.</title>
        <authorList>
            <person name="Tao X.-Y."/>
            <person name="Taylor C.G."/>
        </authorList>
    </citation>
    <scope>NUCLEOTIDE SEQUENCE [LARGE SCALE GENOMIC DNA]</scope>
    <source>
        <strain evidence="2 3">48H11</strain>
    </source>
</reference>
<dbReference type="InterPro" id="IPR022385">
    <property type="entry name" value="Rhs_assc_core"/>
</dbReference>
<comment type="caution">
    <text evidence="2">The sequence shown here is derived from an EMBL/GenBank/DDBJ whole genome shotgun (WGS) entry which is preliminary data.</text>
</comment>
<dbReference type="PANTHER" id="PTHR32305">
    <property type="match status" value="1"/>
</dbReference>
<dbReference type="InterPro" id="IPR050708">
    <property type="entry name" value="T6SS_VgrG/RHS"/>
</dbReference>